<keyword evidence="3" id="KW-0133">Cell shape</keyword>
<reference evidence="7 8" key="1">
    <citation type="submission" date="2020-08" db="EMBL/GenBank/DDBJ databases">
        <title>Genome public.</title>
        <authorList>
            <person name="Liu C."/>
            <person name="Sun Q."/>
        </authorList>
    </citation>
    <scope>NUCLEOTIDE SEQUENCE [LARGE SCALE GENOMIC DNA]</scope>
    <source>
        <strain evidence="7 8">BX4</strain>
    </source>
</reference>
<feature type="transmembrane region" description="Helical" evidence="6">
    <location>
        <begin position="184"/>
        <end position="204"/>
    </location>
</feature>
<feature type="transmembrane region" description="Helical" evidence="6">
    <location>
        <begin position="286"/>
        <end position="307"/>
    </location>
</feature>
<evidence type="ECO:0000256" key="3">
    <source>
        <dbReference type="ARBA" id="ARBA00022960"/>
    </source>
</evidence>
<feature type="transmembrane region" description="Helical" evidence="6">
    <location>
        <begin position="319"/>
        <end position="343"/>
    </location>
</feature>
<feature type="transmembrane region" description="Helical" evidence="6">
    <location>
        <begin position="51"/>
        <end position="68"/>
    </location>
</feature>
<dbReference type="EMBL" id="JACOOZ010000005">
    <property type="protein sequence ID" value="MBC5668028.1"/>
    <property type="molecule type" value="Genomic_DNA"/>
</dbReference>
<protein>
    <submittedName>
        <fullName evidence="7">Rod shape-determining protein RodA</fullName>
    </submittedName>
</protein>
<evidence type="ECO:0000256" key="5">
    <source>
        <dbReference type="ARBA" id="ARBA00023136"/>
    </source>
</evidence>
<dbReference type="RefSeq" id="WP_186840402.1">
    <property type="nucleotide sequence ID" value="NZ_JACOOZ010000005.1"/>
</dbReference>
<organism evidence="7 8">
    <name type="scientific">Eubacterium segne</name>
    <dbReference type="NCBI Taxonomy" id="2763045"/>
    <lineage>
        <taxon>Bacteria</taxon>
        <taxon>Bacillati</taxon>
        <taxon>Bacillota</taxon>
        <taxon>Clostridia</taxon>
        <taxon>Eubacteriales</taxon>
        <taxon>Eubacteriaceae</taxon>
        <taxon>Eubacterium</taxon>
    </lineage>
</organism>
<feature type="transmembrane region" description="Helical" evidence="6">
    <location>
        <begin position="75"/>
        <end position="95"/>
    </location>
</feature>
<feature type="transmembrane region" description="Helical" evidence="6">
    <location>
        <begin position="115"/>
        <end position="130"/>
    </location>
</feature>
<dbReference type="InterPro" id="IPR001182">
    <property type="entry name" value="FtsW/RodA"/>
</dbReference>
<feature type="transmembrane region" description="Helical" evidence="6">
    <location>
        <begin position="355"/>
        <end position="375"/>
    </location>
</feature>
<evidence type="ECO:0000313" key="8">
    <source>
        <dbReference type="Proteomes" id="UP000597877"/>
    </source>
</evidence>
<evidence type="ECO:0000256" key="1">
    <source>
        <dbReference type="ARBA" id="ARBA00004141"/>
    </source>
</evidence>
<gene>
    <name evidence="7" type="ORF">H8S00_08545</name>
</gene>
<name>A0ABR7F346_9FIRM</name>
<keyword evidence="8" id="KW-1185">Reference proteome</keyword>
<dbReference type="Pfam" id="PF01098">
    <property type="entry name" value="FTSW_RODA_SPOVE"/>
    <property type="match status" value="1"/>
</dbReference>
<feature type="transmembrane region" description="Helical" evidence="6">
    <location>
        <begin position="137"/>
        <end position="155"/>
    </location>
</feature>
<accession>A0ABR7F346</accession>
<sequence>MFRKIRNTIKSYKLSNFNFRLLIYVISITVIGILCIGSATEGENFQTKQIVGMALGLIAILVLSFISYKLIFKFYWAIYLVTCTLLLLVLAVGTVNKGAKRWINLGFTEFQPSEITKIFLIIFIATYLYKRRETLDTFKTLGGAVLFLGAPMVLILAQPDLSTTIVIAVTMAAILFLSGINHKIVTAVIVIAIPVFCIFGYFVVQPDTGKKILSEYQYNRIVGFFQDDNETAKKIRYQQENSLLAIGSGGLTGKGLYNNTVTSVKNGKLLSESHTDFIFTIVGEELGFVGAAAVILLLFMIVLECFITGSRAPTFSGKLFCFGFGVLIAIQSFVNIAVATFLLPNTGVTLPFVSYGLTSLLSMYIGVGIVLNIGLQRTKARV</sequence>
<evidence type="ECO:0000256" key="4">
    <source>
        <dbReference type="ARBA" id="ARBA00022989"/>
    </source>
</evidence>
<evidence type="ECO:0000313" key="7">
    <source>
        <dbReference type="EMBL" id="MBC5668028.1"/>
    </source>
</evidence>
<dbReference type="PANTHER" id="PTHR30474">
    <property type="entry name" value="CELL CYCLE PROTEIN"/>
    <property type="match status" value="1"/>
</dbReference>
<evidence type="ECO:0000256" key="6">
    <source>
        <dbReference type="SAM" id="Phobius"/>
    </source>
</evidence>
<evidence type="ECO:0000256" key="2">
    <source>
        <dbReference type="ARBA" id="ARBA00022692"/>
    </source>
</evidence>
<dbReference type="Proteomes" id="UP000597877">
    <property type="component" value="Unassembled WGS sequence"/>
</dbReference>
<comment type="caution">
    <text evidence="7">The sequence shown here is derived from an EMBL/GenBank/DDBJ whole genome shotgun (WGS) entry which is preliminary data.</text>
</comment>
<keyword evidence="4 6" id="KW-1133">Transmembrane helix</keyword>
<feature type="transmembrane region" description="Helical" evidence="6">
    <location>
        <begin position="21"/>
        <end position="39"/>
    </location>
</feature>
<keyword evidence="2 6" id="KW-0812">Transmembrane</keyword>
<keyword evidence="5 6" id="KW-0472">Membrane</keyword>
<comment type="subcellular location">
    <subcellularLocation>
        <location evidence="1">Membrane</location>
        <topology evidence="1">Multi-pass membrane protein</topology>
    </subcellularLocation>
</comment>
<proteinExistence type="predicted"/>
<feature type="transmembrane region" description="Helical" evidence="6">
    <location>
        <begin position="161"/>
        <end position="177"/>
    </location>
</feature>